<evidence type="ECO:0000256" key="1">
    <source>
        <dbReference type="SAM" id="SignalP"/>
    </source>
</evidence>
<keyword evidence="3" id="KW-1185">Reference proteome</keyword>
<organism evidence="2 3">
    <name type="scientific">Roseivirga ehrenbergii (strain DSM 102268 / JCM 13514 / KCTC 12282 / NCIMB 14502 / KMM 6017)</name>
    <dbReference type="NCBI Taxonomy" id="279360"/>
    <lineage>
        <taxon>Bacteria</taxon>
        <taxon>Pseudomonadati</taxon>
        <taxon>Bacteroidota</taxon>
        <taxon>Cytophagia</taxon>
        <taxon>Cytophagales</taxon>
        <taxon>Roseivirgaceae</taxon>
        <taxon>Roseivirga</taxon>
    </lineage>
</organism>
<dbReference type="AlphaFoldDB" id="A0A150WYE9"/>
<evidence type="ECO:0000313" key="3">
    <source>
        <dbReference type="Proteomes" id="UP000075583"/>
    </source>
</evidence>
<sequence>MKKQLAILAFAALIFTACGEDDKPTADDCGGEVCTATVGTDETAATVPANLHGTFVTKLTYAESNSPVALGTEATFTISATKLVVSIDGRDCFSIENAVHRFGATPTSGNYTFKAACIDDIAFNISANTDGSLNEINLEKASGTGFYGQFTVK</sequence>
<dbReference type="OrthoDB" id="825677at2"/>
<protein>
    <recommendedName>
        <fullName evidence="4">Lipocalin-like domain-containing protein</fullName>
    </recommendedName>
</protein>
<evidence type="ECO:0000313" key="2">
    <source>
        <dbReference type="EMBL" id="KYG71446.1"/>
    </source>
</evidence>
<dbReference type="Proteomes" id="UP000075583">
    <property type="component" value="Unassembled WGS sequence"/>
</dbReference>
<feature type="chain" id="PRO_5007573878" description="Lipocalin-like domain-containing protein" evidence="1">
    <location>
        <begin position="20"/>
        <end position="153"/>
    </location>
</feature>
<keyword evidence="1" id="KW-0732">Signal</keyword>
<proteinExistence type="predicted"/>
<gene>
    <name evidence="2" type="ORF">MB14_11780</name>
</gene>
<evidence type="ECO:0008006" key="4">
    <source>
        <dbReference type="Google" id="ProtNLM"/>
    </source>
</evidence>
<dbReference type="RefSeq" id="WP_062594182.1">
    <property type="nucleotide sequence ID" value="NZ_LQZQ01000051.1"/>
</dbReference>
<name>A0A150WYE9_ROSEK</name>
<accession>A0A150WYE9</accession>
<feature type="signal peptide" evidence="1">
    <location>
        <begin position="1"/>
        <end position="19"/>
    </location>
</feature>
<dbReference type="PROSITE" id="PS51257">
    <property type="entry name" value="PROKAR_LIPOPROTEIN"/>
    <property type="match status" value="1"/>
</dbReference>
<dbReference type="EMBL" id="LQZQ01000051">
    <property type="protein sequence ID" value="KYG71446.1"/>
    <property type="molecule type" value="Genomic_DNA"/>
</dbReference>
<dbReference type="STRING" id="279360.MB14_11780"/>
<reference evidence="2" key="1">
    <citation type="submission" date="2016-01" db="EMBL/GenBank/DDBJ databases">
        <title>Genome sequencing of Roseivirga ehrenbergii KMM 6017.</title>
        <authorList>
            <person name="Selvaratnam C."/>
            <person name="Thevarajoo S."/>
            <person name="Goh K.M."/>
            <person name="Ee R."/>
            <person name="Chan K.-G."/>
            <person name="Chong C.S."/>
        </authorList>
    </citation>
    <scope>NUCLEOTIDE SEQUENCE [LARGE SCALE GENOMIC DNA]</scope>
    <source>
        <strain evidence="2">KMM 6017</strain>
    </source>
</reference>
<comment type="caution">
    <text evidence="2">The sequence shown here is derived from an EMBL/GenBank/DDBJ whole genome shotgun (WGS) entry which is preliminary data.</text>
</comment>